<name>A0ABY7DK84_MYAAR</name>
<proteinExistence type="predicted"/>
<keyword evidence="3" id="KW-0732">Signal</keyword>
<feature type="transmembrane region" description="Helical" evidence="2">
    <location>
        <begin position="151"/>
        <end position="169"/>
    </location>
</feature>
<feature type="region of interest" description="Disordered" evidence="1">
    <location>
        <begin position="217"/>
        <end position="256"/>
    </location>
</feature>
<keyword evidence="2" id="KW-0812">Transmembrane</keyword>
<feature type="compositionally biased region" description="Basic and acidic residues" evidence="1">
    <location>
        <begin position="217"/>
        <end position="228"/>
    </location>
</feature>
<dbReference type="Proteomes" id="UP001164746">
    <property type="component" value="Chromosome 2"/>
</dbReference>
<dbReference type="EMBL" id="CP111013">
    <property type="protein sequence ID" value="WAQ96904.1"/>
    <property type="molecule type" value="Genomic_DNA"/>
</dbReference>
<feature type="chain" id="PRO_5046292423" evidence="3">
    <location>
        <begin position="16"/>
        <end position="321"/>
    </location>
</feature>
<organism evidence="4 5">
    <name type="scientific">Mya arenaria</name>
    <name type="common">Soft-shell clam</name>
    <dbReference type="NCBI Taxonomy" id="6604"/>
    <lineage>
        <taxon>Eukaryota</taxon>
        <taxon>Metazoa</taxon>
        <taxon>Spiralia</taxon>
        <taxon>Lophotrochozoa</taxon>
        <taxon>Mollusca</taxon>
        <taxon>Bivalvia</taxon>
        <taxon>Autobranchia</taxon>
        <taxon>Heteroconchia</taxon>
        <taxon>Euheterodonta</taxon>
        <taxon>Imparidentia</taxon>
        <taxon>Neoheterodontei</taxon>
        <taxon>Myida</taxon>
        <taxon>Myoidea</taxon>
        <taxon>Myidae</taxon>
        <taxon>Mya</taxon>
    </lineage>
</organism>
<evidence type="ECO:0000256" key="3">
    <source>
        <dbReference type="SAM" id="SignalP"/>
    </source>
</evidence>
<reference evidence="4" key="1">
    <citation type="submission" date="2022-11" db="EMBL/GenBank/DDBJ databases">
        <title>Centuries of genome instability and evolution in soft-shell clam transmissible cancer (bioRxiv).</title>
        <authorList>
            <person name="Hart S.F.M."/>
            <person name="Yonemitsu M.A."/>
            <person name="Giersch R.M."/>
            <person name="Beal B.F."/>
            <person name="Arriagada G."/>
            <person name="Davis B.W."/>
            <person name="Ostrander E.A."/>
            <person name="Goff S.P."/>
            <person name="Metzger M.J."/>
        </authorList>
    </citation>
    <scope>NUCLEOTIDE SEQUENCE</scope>
    <source>
        <strain evidence="4">MELC-2E11</strain>
        <tissue evidence="4">Siphon/mantle</tissue>
    </source>
</reference>
<evidence type="ECO:0000256" key="2">
    <source>
        <dbReference type="SAM" id="Phobius"/>
    </source>
</evidence>
<accession>A0ABY7DK84</accession>
<evidence type="ECO:0000313" key="5">
    <source>
        <dbReference type="Proteomes" id="UP001164746"/>
    </source>
</evidence>
<feature type="transmembrane region" description="Helical" evidence="2">
    <location>
        <begin position="189"/>
        <end position="211"/>
    </location>
</feature>
<evidence type="ECO:0000256" key="1">
    <source>
        <dbReference type="SAM" id="MobiDB-lite"/>
    </source>
</evidence>
<keyword evidence="5" id="KW-1185">Reference proteome</keyword>
<feature type="transmembrane region" description="Helical" evidence="2">
    <location>
        <begin position="96"/>
        <end position="116"/>
    </location>
</feature>
<gene>
    <name evidence="4" type="ORF">MAR_029594</name>
</gene>
<evidence type="ECO:0000313" key="4">
    <source>
        <dbReference type="EMBL" id="WAQ96904.1"/>
    </source>
</evidence>
<keyword evidence="2" id="KW-0472">Membrane</keyword>
<sequence length="321" mass="36208">MTSLFASVTFTAVLAALSVICQTTGLIFPGWLTVESKQFSLNMALWFVVFCQHRVVVNSTNTTTTCEKFSYGRFFAEMKPSTAANLMVGYESQVGTQIQVTSCWLLALLALLLLMLQWRTLRHRSRRGFTIYEDEPRGTCNSRAKFQYSGGFAAIFQMFSGVLLSLVIVDFSKKYHSIKEPRPSIPYTLLISGAAVVCSALCSVIQMYIVFHVRENPPRQRQDSREETVDAQQKIPMSDIMQGAGHASDPEARHSSMDNGEYMFGLEYSNEGPPLMYRTQGTRKPDKPAHPFPGYKLAKQNMKGHDKKWWSKVTFASVPYL</sequence>
<protein>
    <submittedName>
        <fullName evidence="4">Uncharacterized protein</fullName>
    </submittedName>
</protein>
<feature type="signal peptide" evidence="3">
    <location>
        <begin position="1"/>
        <end position="15"/>
    </location>
</feature>
<keyword evidence="2" id="KW-1133">Transmembrane helix</keyword>